<gene>
    <name evidence="1" type="ORF">R7L_gp19</name>
</gene>
<accession>A0AAE9BME0</accession>
<sequence>MSEVFQLFGFGISQLAELAIPIQITLSRDSLCKVSVLTNFQAQVMPVLFCCGWGRLIITHEMRYLISAANISR</sequence>
<organism evidence="1 2">
    <name type="scientific">Dinoroseobacter phage vB_DshP-R7L</name>
    <dbReference type="NCBI Taxonomy" id="2873349"/>
    <lineage>
        <taxon>Viruses</taxon>
        <taxon>Duplodnaviria</taxon>
        <taxon>Heunggongvirae</taxon>
        <taxon>Uroviricota</taxon>
        <taxon>Caudoviricetes</taxon>
        <taxon>Schitoviridae</taxon>
        <taxon>Rhodovirinae</taxon>
        <taxon>Gonggongvirus</taxon>
        <taxon>Gonggongvirus R7l</taxon>
    </lineage>
</organism>
<protein>
    <submittedName>
        <fullName evidence="1">Uncharacterized protein</fullName>
    </submittedName>
</protein>
<keyword evidence="2" id="KW-1185">Reference proteome</keyword>
<proteinExistence type="predicted"/>
<name>A0AAE9BME0_9CAUD</name>
<dbReference type="EMBL" id="MZ773648">
    <property type="protein sequence ID" value="UAT28858.1"/>
    <property type="molecule type" value="Genomic_DNA"/>
</dbReference>
<evidence type="ECO:0000313" key="1">
    <source>
        <dbReference type="EMBL" id="UAT28858.1"/>
    </source>
</evidence>
<dbReference type="Proteomes" id="UP000828212">
    <property type="component" value="Segment"/>
</dbReference>
<reference evidence="1" key="1">
    <citation type="submission" date="2021-08" db="EMBL/GenBank/DDBJ databases">
        <authorList>
            <person name="Lu L."/>
            <person name="Huang X."/>
            <person name="Zhang R."/>
            <person name="Jiao N."/>
        </authorList>
    </citation>
    <scope>NUCLEOTIDE SEQUENCE</scope>
</reference>
<evidence type="ECO:0000313" key="2">
    <source>
        <dbReference type="Proteomes" id="UP000828212"/>
    </source>
</evidence>